<dbReference type="RefSeq" id="WP_233507686.1">
    <property type="nucleotide sequence ID" value="NZ_QASA01000001.1"/>
</dbReference>
<dbReference type="Pfam" id="PF21751">
    <property type="entry name" value="DACNV"/>
    <property type="match status" value="1"/>
</dbReference>
<dbReference type="InterPro" id="IPR048551">
    <property type="entry name" value="DACNV"/>
</dbReference>
<name>A0A369QMZ1_9BACT</name>
<organism evidence="2 3">
    <name type="scientific">Adhaeribacter pallidiroseus</name>
    <dbReference type="NCBI Taxonomy" id="2072847"/>
    <lineage>
        <taxon>Bacteria</taxon>
        <taxon>Pseudomonadati</taxon>
        <taxon>Bacteroidota</taxon>
        <taxon>Cytophagia</taxon>
        <taxon>Cytophagales</taxon>
        <taxon>Hymenobacteraceae</taxon>
        <taxon>Adhaeribacter</taxon>
    </lineage>
</organism>
<protein>
    <recommendedName>
        <fullName evidence="1">Probable sensor domain-containing protein</fullName>
    </recommendedName>
</protein>
<proteinExistence type="predicted"/>
<dbReference type="Proteomes" id="UP000253919">
    <property type="component" value="Unassembled WGS sequence"/>
</dbReference>
<evidence type="ECO:0000313" key="3">
    <source>
        <dbReference type="Proteomes" id="UP000253919"/>
    </source>
</evidence>
<comment type="caution">
    <text evidence="2">The sequence shown here is derived from an EMBL/GenBank/DDBJ whole genome shotgun (WGS) entry which is preliminary data.</text>
</comment>
<sequence>MLKREPLPTAPRLKINRQTRYQAARVVAPAVEEHFAEHLGAAHQQGGHQLATAPERAAIETIVDVAFWASLRREEGHSTQISLAFLPPEQAVQPMLFEQSLALTPASLTKLAPAVERPGIHLGVWGKGDDLYVWGATRIIPSLCFVLEVIEPGLLVIKHRGLDVFGKFVNVAVLKGDEVKVIDEQSASLPDCPAVLTSLLGFTTPTSWNGSVDVLVQLAASMRAHKRGGSLLVVPHGTQTWRDSIIHPISYAIQPAFAGLATVLQQEKQEQSTSYWQAKLRQAVEGVAGVTAVDGATIITDQYELLAFGAKIRRPPDKPPVEQIVVTEPIVGGEPLIIHPAQNGGTRHLSAAQFVYDQRNAHALVASQDGRFTIFSWSPCEGMVHAHRVDSLLL</sequence>
<dbReference type="EMBL" id="QASA01000001">
    <property type="protein sequence ID" value="RDC65692.1"/>
    <property type="molecule type" value="Genomic_DNA"/>
</dbReference>
<evidence type="ECO:0000259" key="1">
    <source>
        <dbReference type="Pfam" id="PF21751"/>
    </source>
</evidence>
<keyword evidence="3" id="KW-1185">Reference proteome</keyword>
<accession>A0A369QMZ1</accession>
<gene>
    <name evidence="2" type="ORF">AHMF7616_04322</name>
</gene>
<reference evidence="2 3" key="1">
    <citation type="submission" date="2018-04" db="EMBL/GenBank/DDBJ databases">
        <title>Adhaeribacter sp. HMF7616 genome sequencing and assembly.</title>
        <authorList>
            <person name="Kang H."/>
            <person name="Kang J."/>
            <person name="Cha I."/>
            <person name="Kim H."/>
            <person name="Joh K."/>
        </authorList>
    </citation>
    <scope>NUCLEOTIDE SEQUENCE [LARGE SCALE GENOMIC DNA]</scope>
    <source>
        <strain evidence="2 3">HMF7616</strain>
    </source>
</reference>
<evidence type="ECO:0000313" key="2">
    <source>
        <dbReference type="EMBL" id="RDC65692.1"/>
    </source>
</evidence>
<feature type="domain" description="Probable sensor" evidence="1">
    <location>
        <begin position="49"/>
        <end position="137"/>
    </location>
</feature>
<dbReference type="AlphaFoldDB" id="A0A369QMZ1"/>